<keyword evidence="2" id="KW-0560">Oxidoreductase</keyword>
<dbReference type="OrthoDB" id="288590at2759"/>
<evidence type="ECO:0000259" key="4">
    <source>
        <dbReference type="Pfam" id="PF14226"/>
    </source>
</evidence>
<dbReference type="Proteomes" id="UP000428333">
    <property type="component" value="Linkage Group LG09"/>
</dbReference>
<proteinExistence type="predicted"/>
<evidence type="ECO:0000256" key="2">
    <source>
        <dbReference type="ARBA" id="ARBA00023002"/>
    </source>
</evidence>
<evidence type="ECO:0000256" key="3">
    <source>
        <dbReference type="ARBA" id="ARBA00023004"/>
    </source>
</evidence>
<dbReference type="GO" id="GO:0046872">
    <property type="term" value="F:metal ion binding"/>
    <property type="evidence" value="ECO:0007669"/>
    <property type="project" value="UniProtKB-KW"/>
</dbReference>
<dbReference type="AlphaFoldDB" id="A0A6A4LCG7"/>
<reference evidence="5 6" key="1">
    <citation type="journal article" date="2019" name="Genome Biol. Evol.">
        <title>The Rhododendron genome and chromosomal organization provide insight into shared whole-genome duplications across the heath family (Ericaceae).</title>
        <authorList>
            <person name="Soza V.L."/>
            <person name="Lindsley D."/>
            <person name="Waalkes A."/>
            <person name="Ramage E."/>
            <person name="Patwardhan R.P."/>
            <person name="Burton J.N."/>
            <person name="Adey A."/>
            <person name="Kumar A."/>
            <person name="Qiu R."/>
            <person name="Shendure J."/>
            <person name="Hall B."/>
        </authorList>
    </citation>
    <scope>NUCLEOTIDE SEQUENCE [LARGE SCALE GENOMIC DNA]</scope>
    <source>
        <strain evidence="5">RSF 1966-606</strain>
    </source>
</reference>
<keyword evidence="6" id="KW-1185">Reference proteome</keyword>
<dbReference type="InterPro" id="IPR027443">
    <property type="entry name" value="IPNS-like_sf"/>
</dbReference>
<dbReference type="GO" id="GO:0016491">
    <property type="term" value="F:oxidoreductase activity"/>
    <property type="evidence" value="ECO:0007669"/>
    <property type="project" value="UniProtKB-KW"/>
</dbReference>
<accession>A0A6A4LCG7</accession>
<evidence type="ECO:0000313" key="6">
    <source>
        <dbReference type="Proteomes" id="UP000428333"/>
    </source>
</evidence>
<comment type="caution">
    <text evidence="5">The sequence shown here is derived from an EMBL/GenBank/DDBJ whole genome shotgun (WGS) entry which is preliminary data.</text>
</comment>
<gene>
    <name evidence="5" type="ORF">C3L33_15053</name>
</gene>
<organism evidence="5 6">
    <name type="scientific">Rhododendron williamsianum</name>
    <dbReference type="NCBI Taxonomy" id="262921"/>
    <lineage>
        <taxon>Eukaryota</taxon>
        <taxon>Viridiplantae</taxon>
        <taxon>Streptophyta</taxon>
        <taxon>Embryophyta</taxon>
        <taxon>Tracheophyta</taxon>
        <taxon>Spermatophyta</taxon>
        <taxon>Magnoliopsida</taxon>
        <taxon>eudicotyledons</taxon>
        <taxon>Gunneridae</taxon>
        <taxon>Pentapetalae</taxon>
        <taxon>asterids</taxon>
        <taxon>Ericales</taxon>
        <taxon>Ericaceae</taxon>
        <taxon>Ericoideae</taxon>
        <taxon>Rhodoreae</taxon>
        <taxon>Rhododendron</taxon>
    </lineage>
</organism>
<name>A0A6A4LCG7_9ERIC</name>
<dbReference type="PANTHER" id="PTHR10209">
    <property type="entry name" value="OXIDOREDUCTASE, 2OG-FE II OXYGENASE FAMILY PROTEIN"/>
    <property type="match status" value="1"/>
</dbReference>
<dbReference type="PANTHER" id="PTHR10209:SF714">
    <property type="entry name" value="1-AMINOCYCLOPROPANE-1-CARBOXYLATE OXIDASE HOMOLOG 11-RELATED"/>
    <property type="match status" value="1"/>
</dbReference>
<protein>
    <recommendedName>
        <fullName evidence="4">Non-haem dioxygenase N-terminal domain-containing protein</fullName>
    </recommendedName>
</protein>
<sequence>LHNVQKDPIRHKEVLEKVREAAETWGFFQVVSHGVSESVMEEMLEGVQGFLDKKMRLLIQRICHRLAACVKRQVQNVEHRVLSNRVGPRVSVASFFTTRSMATSRAYGPIKELLSEENPPKYRETTAAEYSSYLMAKGMDGLLHC</sequence>
<evidence type="ECO:0000313" key="5">
    <source>
        <dbReference type="EMBL" id="KAE9453039.1"/>
    </source>
</evidence>
<feature type="domain" description="Non-haem dioxygenase N-terminal" evidence="4">
    <location>
        <begin position="10"/>
        <end position="52"/>
    </location>
</feature>
<dbReference type="InterPro" id="IPR026992">
    <property type="entry name" value="DIOX_N"/>
</dbReference>
<keyword evidence="3" id="KW-0408">Iron</keyword>
<dbReference type="SUPFAM" id="SSF51197">
    <property type="entry name" value="Clavaminate synthase-like"/>
    <property type="match status" value="2"/>
</dbReference>
<dbReference type="Pfam" id="PF14226">
    <property type="entry name" value="DIOX_N"/>
    <property type="match status" value="1"/>
</dbReference>
<keyword evidence="1" id="KW-0479">Metal-binding</keyword>
<feature type="non-terminal residue" evidence="5">
    <location>
        <position position="1"/>
    </location>
</feature>
<dbReference type="EMBL" id="QEFC01002317">
    <property type="protein sequence ID" value="KAE9453039.1"/>
    <property type="molecule type" value="Genomic_DNA"/>
</dbReference>
<dbReference type="Gene3D" id="2.60.120.330">
    <property type="entry name" value="B-lactam Antibiotic, Isopenicillin N Synthase, Chain"/>
    <property type="match status" value="2"/>
</dbReference>
<evidence type="ECO:0000256" key="1">
    <source>
        <dbReference type="ARBA" id="ARBA00022723"/>
    </source>
</evidence>